<keyword evidence="2" id="KW-1185">Reference proteome</keyword>
<dbReference type="KEGG" id="vg:37627361"/>
<evidence type="ECO:0000313" key="1">
    <source>
        <dbReference type="EMBL" id="AJR28509.1"/>
    </source>
</evidence>
<dbReference type="Proteomes" id="UP000145727">
    <property type="component" value="Segment"/>
</dbReference>
<sequence>MKSLGSWLSQSSHDVPIYIIKWFEKEEDVVDFYIDLFLNAQEVSKEIVVKFHRSVIDPLYVIFEISSGPLSQHP</sequence>
<dbReference type="GeneID" id="37627361"/>
<dbReference type="RefSeq" id="YP_009362148.1">
    <property type="nucleotide sequence ID" value="NC_034534.1"/>
</dbReference>
<dbReference type="OrthoDB" id="39878at10239"/>
<proteinExistence type="predicted"/>
<reference evidence="1 2" key="1">
    <citation type="journal article" date="2015" name="PLoS Pathog.">
        <title>Evolution of genome size and complexity in the rhabdoviridae.</title>
        <authorList>
            <person name="Walker P.J."/>
            <person name="Firth C."/>
            <person name="Widen S.G."/>
            <person name="Blasdell K.R."/>
            <person name="Guzman H."/>
            <person name="Wood T.G."/>
            <person name="Paradkar P.N."/>
            <person name="Holmes E.C."/>
            <person name="Tesh R.B."/>
            <person name="Vasilakis N."/>
        </authorList>
    </citation>
    <scope>NUCLEOTIDE SEQUENCE [LARGE SCALE GENOMIC DNA]</scope>
    <source>
        <strain evidence="1">CaAr16102</strain>
    </source>
</reference>
<dbReference type="EMBL" id="KM205012">
    <property type="protein sequence ID" value="AJR28509.1"/>
    <property type="molecule type" value="Viral_cRNA"/>
</dbReference>
<name>A0A0D3R1A7_9RHAB</name>
<evidence type="ECO:0000313" key="2">
    <source>
        <dbReference type="Proteomes" id="UP000145727"/>
    </source>
</evidence>
<organism evidence="1 2">
    <name type="scientific">Rochambeau virus</name>
    <dbReference type="NCBI Taxonomy" id="380435"/>
    <lineage>
        <taxon>Viruses</taxon>
        <taxon>Riboviria</taxon>
        <taxon>Orthornavirae</taxon>
        <taxon>Negarnaviricota</taxon>
        <taxon>Haploviricotina</taxon>
        <taxon>Monjiviricetes</taxon>
        <taxon>Mononegavirales</taxon>
        <taxon>Rhabdoviridae</taxon>
        <taxon>Alpharhabdovirinae</taxon>
        <taxon>Curiovirus</taxon>
        <taxon>Curiovirus rochambeau</taxon>
    </lineage>
</organism>
<protein>
    <submittedName>
        <fullName evidence="1">Uncharacterized protein</fullName>
    </submittedName>
</protein>
<accession>A0A0D3R1A7</accession>